<protein>
    <submittedName>
        <fullName evidence="3">DUF1254 domain-containing protein</fullName>
    </submittedName>
</protein>
<sequence>MSIKRVILYFSFLLFFVAAVTGCSKKESTTATKQTETKTESLKEIATEAYIYAYSPVYAYWYLSDEVFNQKSTNYIGEFNKFRHYRVRNTPEDQMITPAIDILYSRNWLDLRGEPMVVSIPKITPESRYYVMQSISLDHYNLDFYGTRTAGSKGGNILYVGPSYKGKIDETKFDRVVHSKTDFVYLQGRILVGDDADVKKVNAIQDQIITTPYNKFVQQPATATSAGKSDMTPFIPADKMKALYSIETLDVYARIMPYIHLDNPSDLAMLERFKKIGLESGKKFDLSKFSEADQKEIQAGIQAGVAQVQQAVNNASSSIGLLGTEEELNRNYLNRDAGVGVGIFGNSPAEAMYQGRSMVDAKPGDQYVLHFDADNLPPIHKEGFWSVTMYNLPQRLPFHNEIERYTLGNRSEGLKYNKDGSLDLYFQSEKPAADKVSNWLPTPKEGPFFYILRMYVPQEKVSKGDWMIPDLKKVEK</sequence>
<reference evidence="3 4" key="1">
    <citation type="submission" date="2018-09" db="EMBL/GenBank/DDBJ databases">
        <title>The draft genome of Acinetobacter spp. strains.</title>
        <authorList>
            <person name="Qin J."/>
            <person name="Feng Y."/>
            <person name="Zong Z."/>
        </authorList>
    </citation>
    <scope>NUCLEOTIDE SEQUENCE [LARGE SCALE GENOMIC DNA]</scope>
    <source>
        <strain evidence="3 4">WCHAc060115</strain>
    </source>
</reference>
<dbReference type="Proteomes" id="UP000280405">
    <property type="component" value="Unassembled WGS sequence"/>
</dbReference>
<dbReference type="PANTHER" id="PTHR36509">
    <property type="entry name" value="BLL3101 PROTEIN"/>
    <property type="match status" value="1"/>
</dbReference>
<dbReference type="InterPro" id="IPR037049">
    <property type="entry name" value="DUF1214_C_sf"/>
</dbReference>
<dbReference type="Pfam" id="PF06742">
    <property type="entry name" value="DUF1214"/>
    <property type="match status" value="1"/>
</dbReference>
<evidence type="ECO:0000259" key="2">
    <source>
        <dbReference type="Pfam" id="PF06863"/>
    </source>
</evidence>
<evidence type="ECO:0000259" key="1">
    <source>
        <dbReference type="Pfam" id="PF06742"/>
    </source>
</evidence>
<dbReference type="InterPro" id="IPR037050">
    <property type="entry name" value="DUF1254_sf"/>
</dbReference>
<dbReference type="Gene3D" id="2.60.120.600">
    <property type="entry name" value="Domain of unknown function DUF1214, C-terminal domain"/>
    <property type="match status" value="1"/>
</dbReference>
<dbReference type="PANTHER" id="PTHR36509:SF2">
    <property type="entry name" value="BLL3101 PROTEIN"/>
    <property type="match status" value="1"/>
</dbReference>
<accession>A0A3A8F769</accession>
<comment type="caution">
    <text evidence="3">The sequence shown here is derived from an EMBL/GenBank/DDBJ whole genome shotgun (WGS) entry which is preliminary data.</text>
</comment>
<dbReference type="InterPro" id="IPR010621">
    <property type="entry name" value="DUF1214"/>
</dbReference>
<proteinExistence type="predicted"/>
<dbReference type="RefSeq" id="WP_120383514.1">
    <property type="nucleotide sequence ID" value="NZ_RAXT01000008.1"/>
</dbReference>
<dbReference type="AlphaFoldDB" id="A0A3A8F769"/>
<dbReference type="PROSITE" id="PS51257">
    <property type="entry name" value="PROKAR_LIPOPROTEIN"/>
    <property type="match status" value="1"/>
</dbReference>
<dbReference type="Gene3D" id="2.60.40.1610">
    <property type="entry name" value="Domain of unknown function DUF1254"/>
    <property type="match status" value="1"/>
</dbReference>
<dbReference type="Pfam" id="PF06863">
    <property type="entry name" value="DUF1254"/>
    <property type="match status" value="1"/>
</dbReference>
<evidence type="ECO:0000313" key="3">
    <source>
        <dbReference type="EMBL" id="RKG38930.1"/>
    </source>
</evidence>
<keyword evidence="4" id="KW-1185">Reference proteome</keyword>
<name>A0A3A8F769_9GAMM</name>
<dbReference type="OrthoDB" id="9777345at2"/>
<gene>
    <name evidence="3" type="ORF">D7V20_06575</name>
</gene>
<dbReference type="EMBL" id="RAXT01000008">
    <property type="protein sequence ID" value="RKG38930.1"/>
    <property type="molecule type" value="Genomic_DNA"/>
</dbReference>
<evidence type="ECO:0000313" key="4">
    <source>
        <dbReference type="Proteomes" id="UP000280405"/>
    </source>
</evidence>
<feature type="domain" description="DUF1214" evidence="1">
    <location>
        <begin position="363"/>
        <end position="459"/>
    </location>
</feature>
<dbReference type="SUPFAM" id="SSF160935">
    <property type="entry name" value="VPA0735-like"/>
    <property type="match status" value="1"/>
</dbReference>
<feature type="domain" description="DUF1254" evidence="2">
    <location>
        <begin position="79"/>
        <end position="212"/>
    </location>
</feature>
<dbReference type="InterPro" id="IPR010679">
    <property type="entry name" value="DUF1254"/>
</dbReference>
<organism evidence="3 4">
    <name type="scientific">Acinetobacter rongchengensis</name>
    <dbReference type="NCBI Taxonomy" id="2419601"/>
    <lineage>
        <taxon>Bacteria</taxon>
        <taxon>Pseudomonadati</taxon>
        <taxon>Pseudomonadota</taxon>
        <taxon>Gammaproteobacteria</taxon>
        <taxon>Moraxellales</taxon>
        <taxon>Moraxellaceae</taxon>
        <taxon>Acinetobacter</taxon>
    </lineage>
</organism>